<reference evidence="8 9" key="1">
    <citation type="submission" date="2018-07" db="EMBL/GenBank/DDBJ databases">
        <title>Leeuwenhoekiella genomics.</title>
        <authorList>
            <person name="Tahon G."/>
            <person name="Willems A."/>
        </authorList>
    </citation>
    <scope>NUCLEOTIDE SEQUENCE [LARGE SCALE GENOMIC DNA]</scope>
    <source>
        <strain evidence="8 9">LMG 1345</strain>
    </source>
</reference>
<sequence>MKKLLVIFIFTNLVFTSCEDDYLDVSAPSNVDEDFVFASPEDAQKVMAGIYDLWYSLDRKLYYDLEVVGSDSERHPENYSAQLRHIPEGLFASEINIDYGNSKDTWTECYQIINRCNIMLESIEAKEEYQNAITQGTPSPWTQVYGEAVAARATCYKLLVRYFGDVPYFNYAIRTTAQTDTLGLSSRDFIYDSEIAALQEATPLMYRLGESNVNAERFSGTYADAIIGRLAFDAAGYQLRRTDFDYGSVSFDQIGVDNGTWQAKYVRRSDWRDYMAVAKEYYLKVVNNPGSAYLIENDDRGEDFNNPFQRNFQYLMDLEVSPESLYESGYTRGFNSDFPYSFGRPSGGGGSNAYPTKNYGQARIYSSFYYGDFVTEDKRRDVTACITANSGAASERLIDFSPGSREKGGLAMNKLDEARFSDPYITAQRRSGCNWQQLRMADVMLDLAYASAAIGDEATAKAYLEQVRSRAFNQEDQTEFVTNYINAISGQDLLDAIAFERKLELAGEGKTRWDMILYGTMPERIVALRNRQIAMVNGLKTDGFYTFPETGVTISNYIWTKYVDIKDIDPTLDLLTKETPNDLQPSDPIYPVLVPGWRGTSDLWTDYISTLPSDEVNLAIRGLYEYIDPNGTLAAELEADGYVRSPWGINMIENESQYTSDIFRGYPDSFFSAGEPPRYIMPIPSETISQSNGLITQGYGHASQ</sequence>
<evidence type="ECO:0000313" key="8">
    <source>
        <dbReference type="EMBL" id="RXG32267.1"/>
    </source>
</evidence>
<dbReference type="GO" id="GO:0009279">
    <property type="term" value="C:cell outer membrane"/>
    <property type="evidence" value="ECO:0007669"/>
    <property type="project" value="UniProtKB-SubCell"/>
</dbReference>
<evidence type="ECO:0000259" key="7">
    <source>
        <dbReference type="Pfam" id="PF14322"/>
    </source>
</evidence>
<name>A0A4Q0PP14_9FLAO</name>
<keyword evidence="3" id="KW-0732">Signal</keyword>
<proteinExistence type="inferred from homology"/>
<evidence type="ECO:0000313" key="9">
    <source>
        <dbReference type="Proteomes" id="UP000290608"/>
    </source>
</evidence>
<evidence type="ECO:0000256" key="5">
    <source>
        <dbReference type="ARBA" id="ARBA00023237"/>
    </source>
</evidence>
<comment type="subcellular location">
    <subcellularLocation>
        <location evidence="1">Cell outer membrane</location>
    </subcellularLocation>
</comment>
<accession>A0A4Q0PP14</accession>
<dbReference type="STRING" id="1122159.SAMN02745246_01086"/>
<dbReference type="RefSeq" id="WP_073097974.1">
    <property type="nucleotide sequence ID" value="NZ_JBALUR010000001.1"/>
</dbReference>
<protein>
    <submittedName>
        <fullName evidence="8">Putative outer membrane starch-binding protein</fullName>
    </submittedName>
</protein>
<dbReference type="SUPFAM" id="SSF48452">
    <property type="entry name" value="TPR-like"/>
    <property type="match status" value="1"/>
</dbReference>
<gene>
    <name evidence="8" type="ORF">DSL99_1073</name>
</gene>
<feature type="domain" description="RagB/SusD" evidence="6">
    <location>
        <begin position="402"/>
        <end position="699"/>
    </location>
</feature>
<dbReference type="Pfam" id="PF14322">
    <property type="entry name" value="SusD-like_3"/>
    <property type="match status" value="1"/>
</dbReference>
<feature type="domain" description="SusD-like N-terminal" evidence="7">
    <location>
        <begin position="21"/>
        <end position="171"/>
    </location>
</feature>
<comment type="similarity">
    <text evidence="2">Belongs to the SusD family.</text>
</comment>
<evidence type="ECO:0000259" key="6">
    <source>
        <dbReference type="Pfam" id="PF07980"/>
    </source>
</evidence>
<dbReference type="PROSITE" id="PS51257">
    <property type="entry name" value="PROKAR_LIPOPROTEIN"/>
    <property type="match status" value="1"/>
</dbReference>
<evidence type="ECO:0000256" key="4">
    <source>
        <dbReference type="ARBA" id="ARBA00023136"/>
    </source>
</evidence>
<dbReference type="InterPro" id="IPR012944">
    <property type="entry name" value="SusD_RagB_dom"/>
</dbReference>
<organism evidence="8 9">
    <name type="scientific">Leeuwenhoekiella marinoflava</name>
    <dbReference type="NCBI Taxonomy" id="988"/>
    <lineage>
        <taxon>Bacteria</taxon>
        <taxon>Pseudomonadati</taxon>
        <taxon>Bacteroidota</taxon>
        <taxon>Flavobacteriia</taxon>
        <taxon>Flavobacteriales</taxon>
        <taxon>Flavobacteriaceae</taxon>
        <taxon>Leeuwenhoekiella</taxon>
    </lineage>
</organism>
<dbReference type="EMBL" id="QOVL01000004">
    <property type="protein sequence ID" value="RXG32267.1"/>
    <property type="molecule type" value="Genomic_DNA"/>
</dbReference>
<dbReference type="AlphaFoldDB" id="A0A4Q0PP14"/>
<dbReference type="Pfam" id="PF07980">
    <property type="entry name" value="SusD_RagB"/>
    <property type="match status" value="1"/>
</dbReference>
<dbReference type="InterPro" id="IPR033985">
    <property type="entry name" value="SusD-like_N"/>
</dbReference>
<evidence type="ECO:0000256" key="3">
    <source>
        <dbReference type="ARBA" id="ARBA00022729"/>
    </source>
</evidence>
<evidence type="ECO:0000256" key="1">
    <source>
        <dbReference type="ARBA" id="ARBA00004442"/>
    </source>
</evidence>
<comment type="caution">
    <text evidence="8">The sequence shown here is derived from an EMBL/GenBank/DDBJ whole genome shotgun (WGS) entry which is preliminary data.</text>
</comment>
<keyword evidence="5" id="KW-0998">Cell outer membrane</keyword>
<dbReference type="Gene3D" id="1.25.40.390">
    <property type="match status" value="1"/>
</dbReference>
<evidence type="ECO:0000256" key="2">
    <source>
        <dbReference type="ARBA" id="ARBA00006275"/>
    </source>
</evidence>
<dbReference type="Proteomes" id="UP000290608">
    <property type="component" value="Unassembled WGS sequence"/>
</dbReference>
<dbReference type="InterPro" id="IPR011990">
    <property type="entry name" value="TPR-like_helical_dom_sf"/>
</dbReference>
<keyword evidence="4" id="KW-0472">Membrane</keyword>